<evidence type="ECO:0000256" key="1">
    <source>
        <dbReference type="ARBA" id="ARBA00022475"/>
    </source>
</evidence>
<comment type="subcellular location">
    <subcellularLocation>
        <location evidence="7">Cell membrane</location>
        <topology evidence="7">Single-pass membrane protein</topology>
    </subcellularLocation>
</comment>
<feature type="compositionally biased region" description="Low complexity" evidence="8">
    <location>
        <begin position="74"/>
        <end position="112"/>
    </location>
</feature>
<comment type="similarity">
    <text evidence="7">Belongs to the transglycosylase MltG family.</text>
</comment>
<sequence>MSEYGRGHGSEPWHPQDPLYGDGSWAEGRSDAYGDSYGASYDGSYRGSYPDGSYPDAYGGAQQGSWETYGGGPQHQQHQPYYDGGRYQQDHQQYPQQHQQYPQHQEQYPQHRQAADGRGWPGQGYQGDWDGSGTGQHPAGPYGGGQGHQDPYAAGGQQGYPPPRPQQPHDRQPPAREHTGGYGFPDGGRPDVRPGPGPDPETGWDPGPDQGEAEFFASRDDDDEDRGSGRTARRGRGAARRGRDGLRADGADADADGDRGFGPPGDDDEDWEPRSRRGRDGARPAKRRGGLACLVVAVVLLGSLLAAGYYAKQFYDDRFGPPPDYAGEGHGEVQVEIPEGTIVSQMGNILKEAGVVKSVAAFTRAAEGEVIQPGFYVLRLEMSAESAVALMTDPAALNTLIVPEGMRAEAIYALIDEKLGLEAGTTAQVAAGGDWPLPEWAQGRPDVKDPLEGFLFPARYDVGEGVTPEALLSEMVGRATAKYSEYGLEEKAAGLGLESAYDLVTVASLVQAEGLTSEDFQQMSEVIYNRLQPDNDITNRKLEFDSTFNYLRGQSELKISEEEIHNEQDPYNTYVHAGLPPGPIGSPGDAALDASLNPTAEGWMFFISIDGTTTFTKTLEEHERLREELNEQLGIE</sequence>
<feature type="compositionally biased region" description="Basic and acidic residues" evidence="8">
    <location>
        <begin position="1"/>
        <end position="11"/>
    </location>
</feature>
<dbReference type="HAMAP" id="MF_02065">
    <property type="entry name" value="MltG"/>
    <property type="match status" value="1"/>
</dbReference>
<dbReference type="AlphaFoldDB" id="A0A1I1P736"/>
<dbReference type="STRING" id="910347.SAMN05421773_1098"/>
<evidence type="ECO:0000256" key="5">
    <source>
        <dbReference type="ARBA" id="ARBA00023239"/>
    </source>
</evidence>
<feature type="compositionally biased region" description="Gly residues" evidence="8">
    <location>
        <begin position="119"/>
        <end position="134"/>
    </location>
</feature>
<name>A0A1I1P736_9ACTN</name>
<dbReference type="PANTHER" id="PTHR30518:SF2">
    <property type="entry name" value="ENDOLYTIC MUREIN TRANSGLYCOSYLASE"/>
    <property type="match status" value="1"/>
</dbReference>
<keyword evidence="5 7" id="KW-0456">Lyase</keyword>
<dbReference type="EMBL" id="FOLM01000009">
    <property type="protein sequence ID" value="SFD05535.1"/>
    <property type="molecule type" value="Genomic_DNA"/>
</dbReference>
<evidence type="ECO:0000256" key="3">
    <source>
        <dbReference type="ARBA" id="ARBA00022989"/>
    </source>
</evidence>
<dbReference type="NCBIfam" id="TIGR00247">
    <property type="entry name" value="endolytic transglycosylase MltG"/>
    <property type="match status" value="1"/>
</dbReference>
<keyword evidence="3 7" id="KW-1133">Transmembrane helix</keyword>
<feature type="compositionally biased region" description="Basic and acidic residues" evidence="8">
    <location>
        <begin position="241"/>
        <end position="250"/>
    </location>
</feature>
<dbReference type="GO" id="GO:0005886">
    <property type="term" value="C:plasma membrane"/>
    <property type="evidence" value="ECO:0007669"/>
    <property type="project" value="UniProtKB-SubCell"/>
</dbReference>
<evidence type="ECO:0000256" key="2">
    <source>
        <dbReference type="ARBA" id="ARBA00022692"/>
    </source>
</evidence>
<feature type="compositionally biased region" description="Basic residues" evidence="8">
    <location>
        <begin position="231"/>
        <end position="240"/>
    </location>
</feature>
<evidence type="ECO:0000313" key="9">
    <source>
        <dbReference type="EMBL" id="SFD05535.1"/>
    </source>
</evidence>
<feature type="compositionally biased region" description="Basic and acidic residues" evidence="8">
    <location>
        <begin position="272"/>
        <end position="283"/>
    </location>
</feature>
<evidence type="ECO:0000256" key="7">
    <source>
        <dbReference type="HAMAP-Rule" id="MF_02065"/>
    </source>
</evidence>
<comment type="catalytic activity">
    <reaction evidence="7">
        <text>a peptidoglycan chain = a peptidoglycan chain with N-acetyl-1,6-anhydromuramyl-[peptide] at the reducing end + a peptidoglycan chain with N-acetylglucosamine at the non-reducing end.</text>
        <dbReference type="EC" id="4.2.2.29"/>
    </reaction>
</comment>
<comment type="function">
    <text evidence="7">Functions as a peptidoglycan terminase that cleaves nascent peptidoglycan strands endolytically to terminate their elongation.</text>
</comment>
<keyword evidence="4 7" id="KW-0472">Membrane</keyword>
<proteinExistence type="inferred from homology"/>
<keyword evidence="2 7" id="KW-0812">Transmembrane</keyword>
<evidence type="ECO:0000256" key="6">
    <source>
        <dbReference type="ARBA" id="ARBA00023316"/>
    </source>
</evidence>
<dbReference type="InterPro" id="IPR003770">
    <property type="entry name" value="MLTG-like"/>
</dbReference>
<feature type="compositionally biased region" description="Basic and acidic residues" evidence="8">
    <location>
        <begin position="167"/>
        <end position="179"/>
    </location>
</feature>
<evidence type="ECO:0000256" key="4">
    <source>
        <dbReference type="ARBA" id="ARBA00023136"/>
    </source>
</evidence>
<dbReference type="EC" id="4.2.2.29" evidence="7"/>
<feature type="site" description="Important for catalytic activity" evidence="7">
    <location>
        <position position="513"/>
    </location>
</feature>
<dbReference type="RefSeq" id="WP_093839654.1">
    <property type="nucleotide sequence ID" value="NZ_FOLM01000009.1"/>
</dbReference>
<feature type="transmembrane region" description="Helical" evidence="7">
    <location>
        <begin position="289"/>
        <end position="311"/>
    </location>
</feature>
<keyword evidence="6 7" id="KW-0961">Cell wall biogenesis/degradation</keyword>
<evidence type="ECO:0000313" key="10">
    <source>
        <dbReference type="Proteomes" id="UP000199207"/>
    </source>
</evidence>
<gene>
    <name evidence="7" type="primary">mltG</name>
    <name evidence="9" type="ORF">SAMN05421773_1098</name>
</gene>
<dbReference type="Proteomes" id="UP000199207">
    <property type="component" value="Unassembled WGS sequence"/>
</dbReference>
<dbReference type="PANTHER" id="PTHR30518">
    <property type="entry name" value="ENDOLYTIC MUREIN TRANSGLYCOSYLASE"/>
    <property type="match status" value="1"/>
</dbReference>
<protein>
    <recommendedName>
        <fullName evidence="7">Endolytic murein transglycosylase</fullName>
        <ecNumber evidence="7">4.2.2.29</ecNumber>
    </recommendedName>
    <alternativeName>
        <fullName evidence="7">Peptidoglycan lytic transglycosylase</fullName>
    </alternativeName>
    <alternativeName>
        <fullName evidence="7">Peptidoglycan polymerization terminase</fullName>
    </alternativeName>
</protein>
<accession>A0A1I1P736</accession>
<reference evidence="9 10" key="1">
    <citation type="submission" date="2016-10" db="EMBL/GenBank/DDBJ databases">
        <authorList>
            <person name="de Groot N.N."/>
        </authorList>
    </citation>
    <scope>NUCLEOTIDE SEQUENCE [LARGE SCALE GENOMIC DNA]</scope>
    <source>
        <strain evidence="9 10">CGMCC 4.5739</strain>
    </source>
</reference>
<evidence type="ECO:0000256" key="8">
    <source>
        <dbReference type="SAM" id="MobiDB-lite"/>
    </source>
</evidence>
<keyword evidence="10" id="KW-1185">Reference proteome</keyword>
<dbReference type="GO" id="GO:0009252">
    <property type="term" value="P:peptidoglycan biosynthetic process"/>
    <property type="evidence" value="ECO:0007669"/>
    <property type="project" value="UniProtKB-UniRule"/>
</dbReference>
<organism evidence="9 10">
    <name type="scientific">Streptomyces aidingensis</name>
    <dbReference type="NCBI Taxonomy" id="910347"/>
    <lineage>
        <taxon>Bacteria</taxon>
        <taxon>Bacillati</taxon>
        <taxon>Actinomycetota</taxon>
        <taxon>Actinomycetes</taxon>
        <taxon>Kitasatosporales</taxon>
        <taxon>Streptomycetaceae</taxon>
        <taxon>Streptomyces</taxon>
    </lineage>
</organism>
<keyword evidence="1 7" id="KW-1003">Cell membrane</keyword>
<feature type="region of interest" description="Disordered" evidence="8">
    <location>
        <begin position="1"/>
        <end position="285"/>
    </location>
</feature>
<dbReference type="OrthoDB" id="9814591at2"/>
<dbReference type="Gene3D" id="3.30.1490.480">
    <property type="entry name" value="Endolytic murein transglycosylase"/>
    <property type="match status" value="1"/>
</dbReference>
<dbReference type="Pfam" id="PF02618">
    <property type="entry name" value="YceG"/>
    <property type="match status" value="1"/>
</dbReference>
<dbReference type="GO" id="GO:0071555">
    <property type="term" value="P:cell wall organization"/>
    <property type="evidence" value="ECO:0007669"/>
    <property type="project" value="UniProtKB-KW"/>
</dbReference>
<dbReference type="GO" id="GO:0008932">
    <property type="term" value="F:lytic endotransglycosylase activity"/>
    <property type="evidence" value="ECO:0007669"/>
    <property type="project" value="UniProtKB-UniRule"/>
</dbReference>